<keyword evidence="13 17" id="KW-0496">Mitochondrion</keyword>
<keyword evidence="8 17" id="KW-1278">Translocase</keyword>
<reference evidence="18" key="1">
    <citation type="journal article" date="2018" name="PeerJ">
        <title>Characterization of five complete Cyrtodactylus mitogenome structures reveals low structural diversity and conservation of repeated sequences in the lineage.</title>
        <authorList>
            <person name="Areesirisuk P."/>
            <person name="Muangmai N."/>
            <person name="Kunya K."/>
            <person name="Singchat W."/>
            <person name="Sillapaprayoon S."/>
            <person name="Lapbenjakul S."/>
            <person name="Thapana W."/>
            <person name="Kantachumpoo A."/>
            <person name="Baicharoen S."/>
            <person name="Rerkamnuaychoke B."/>
            <person name="Peyachoknagul S."/>
            <person name="Han K."/>
            <person name="Srikulnath K."/>
        </authorList>
    </citation>
    <scope>NUCLEOTIDE SEQUENCE</scope>
</reference>
<comment type="similarity">
    <text evidence="2 17">Belongs to the complex I subunit 4L family.</text>
</comment>
<evidence type="ECO:0000256" key="9">
    <source>
        <dbReference type="ARBA" id="ARBA00022982"/>
    </source>
</evidence>
<evidence type="ECO:0000313" key="18">
    <source>
        <dbReference type="EMBL" id="BBD20507.1"/>
    </source>
</evidence>
<evidence type="ECO:0000256" key="17">
    <source>
        <dbReference type="RuleBase" id="RU004419"/>
    </source>
</evidence>
<keyword evidence="12 17" id="KW-0830">Ubiquinone</keyword>
<gene>
    <name evidence="18" type="primary">ND4L</name>
</gene>
<feature type="transmembrane region" description="Helical" evidence="17">
    <location>
        <begin position="29"/>
        <end position="48"/>
    </location>
</feature>
<evidence type="ECO:0000256" key="5">
    <source>
        <dbReference type="ARBA" id="ARBA00022448"/>
    </source>
</evidence>
<keyword evidence="17" id="KW-0999">Mitochondrion inner membrane</keyword>
<dbReference type="EC" id="7.1.1.2" evidence="3 17"/>
<keyword evidence="6 17" id="KW-0679">Respiratory chain</keyword>
<keyword evidence="7 17" id="KW-0812">Transmembrane</keyword>
<geneLocation type="mitochondrion" evidence="18"/>
<protein>
    <recommendedName>
        <fullName evidence="4 17">NADH-ubiquinone oxidoreductase chain 4L</fullName>
        <ecNumber evidence="3 17">7.1.1.2</ecNumber>
    </recommendedName>
</protein>
<dbReference type="GO" id="GO:0042773">
    <property type="term" value="P:ATP synthesis coupled electron transport"/>
    <property type="evidence" value="ECO:0007669"/>
    <property type="project" value="UniProtKB-UniRule"/>
</dbReference>
<evidence type="ECO:0000256" key="1">
    <source>
        <dbReference type="ARBA" id="ARBA00004225"/>
    </source>
</evidence>
<accession>A0A2Z6BF56</accession>
<feature type="transmembrane region" description="Helical" evidence="17">
    <location>
        <begin position="6"/>
        <end position="22"/>
    </location>
</feature>
<keyword evidence="10 17" id="KW-1133">Transmembrane helix</keyword>
<comment type="subcellular location">
    <subcellularLocation>
        <location evidence="17">Mitochondrion inner membrane</location>
        <topology evidence="17">Multi-pass membrane protein</topology>
    </subcellularLocation>
    <subcellularLocation>
        <location evidence="1">Mitochondrion membrane</location>
        <topology evidence="1">Multi-pass membrane protein</topology>
    </subcellularLocation>
</comment>
<evidence type="ECO:0000256" key="6">
    <source>
        <dbReference type="ARBA" id="ARBA00022660"/>
    </source>
</evidence>
<evidence type="ECO:0000256" key="3">
    <source>
        <dbReference type="ARBA" id="ARBA00012944"/>
    </source>
</evidence>
<keyword evidence="14 17" id="KW-0472">Membrane</keyword>
<comment type="catalytic activity">
    <reaction evidence="16">
        <text>a ubiquinone + NADH + 5 H(+)(in) = a ubiquinol + NAD(+) + 4 H(+)(out)</text>
        <dbReference type="Rhea" id="RHEA:29091"/>
        <dbReference type="Rhea" id="RHEA-COMP:9565"/>
        <dbReference type="Rhea" id="RHEA-COMP:9566"/>
        <dbReference type="ChEBI" id="CHEBI:15378"/>
        <dbReference type="ChEBI" id="CHEBI:16389"/>
        <dbReference type="ChEBI" id="CHEBI:17976"/>
        <dbReference type="ChEBI" id="CHEBI:57540"/>
        <dbReference type="ChEBI" id="CHEBI:57945"/>
        <dbReference type="EC" id="7.1.1.2"/>
    </reaction>
    <physiologicalReaction direction="left-to-right" evidence="16">
        <dbReference type="Rhea" id="RHEA:29092"/>
    </physiologicalReaction>
</comment>
<dbReference type="InterPro" id="IPR039428">
    <property type="entry name" value="NUOK/Mnh_C1-like"/>
</dbReference>
<organism evidence="18">
    <name type="scientific">Cyrtodactylus chanhomeae</name>
    <dbReference type="NCBI Taxonomy" id="1234020"/>
    <lineage>
        <taxon>Eukaryota</taxon>
        <taxon>Metazoa</taxon>
        <taxon>Chordata</taxon>
        <taxon>Craniata</taxon>
        <taxon>Vertebrata</taxon>
        <taxon>Euteleostomi</taxon>
        <taxon>Lepidosauria</taxon>
        <taxon>Squamata</taxon>
        <taxon>Bifurcata</taxon>
        <taxon>Gekkota</taxon>
        <taxon>Gekkonidae</taxon>
        <taxon>Gekkoninae</taxon>
        <taxon>Cyrtodactylus</taxon>
    </lineage>
</organism>
<evidence type="ECO:0000256" key="4">
    <source>
        <dbReference type="ARBA" id="ARBA00016612"/>
    </source>
</evidence>
<evidence type="ECO:0000256" key="10">
    <source>
        <dbReference type="ARBA" id="ARBA00022989"/>
    </source>
</evidence>
<evidence type="ECO:0000256" key="13">
    <source>
        <dbReference type="ARBA" id="ARBA00023128"/>
    </source>
</evidence>
<evidence type="ECO:0000256" key="12">
    <source>
        <dbReference type="ARBA" id="ARBA00023075"/>
    </source>
</evidence>
<sequence>MTMMYFTVATAYAVALTGLTLHRKHLVSALLCLEGLLLAMFTMLALTSETTTNSNSMMQPLVLLTMAACEAGTGLGLLVATTRTHASDNMKTLNLLTC</sequence>
<dbReference type="Pfam" id="PF00420">
    <property type="entry name" value="Oxidored_q2"/>
    <property type="match status" value="1"/>
</dbReference>
<dbReference type="PANTHER" id="PTHR11434">
    <property type="entry name" value="NADH-UBIQUINONE OXIDOREDUCTASE SUBUNIT ND4L"/>
    <property type="match status" value="1"/>
</dbReference>
<dbReference type="InterPro" id="IPR001133">
    <property type="entry name" value="NADH_UbQ_OxRdtase_chain4L/K"/>
</dbReference>
<name>A0A2Z6BF56_9SAUR</name>
<evidence type="ECO:0000256" key="14">
    <source>
        <dbReference type="ARBA" id="ARBA00023136"/>
    </source>
</evidence>
<evidence type="ECO:0000256" key="11">
    <source>
        <dbReference type="ARBA" id="ARBA00023027"/>
    </source>
</evidence>
<feature type="transmembrane region" description="Helical" evidence="17">
    <location>
        <begin position="60"/>
        <end position="81"/>
    </location>
</feature>
<dbReference type="PANTHER" id="PTHR11434:SF0">
    <property type="entry name" value="NADH-UBIQUINONE OXIDOREDUCTASE CHAIN 4L"/>
    <property type="match status" value="1"/>
</dbReference>
<evidence type="ECO:0000256" key="16">
    <source>
        <dbReference type="ARBA" id="ARBA00048769"/>
    </source>
</evidence>
<dbReference type="AlphaFoldDB" id="A0A2Z6BF56"/>
<dbReference type="GO" id="GO:0005743">
    <property type="term" value="C:mitochondrial inner membrane"/>
    <property type="evidence" value="ECO:0007669"/>
    <property type="project" value="UniProtKB-SubCell"/>
</dbReference>
<dbReference type="EMBL" id="AP018117">
    <property type="protein sequence ID" value="BBD20507.1"/>
    <property type="molecule type" value="Genomic_DNA"/>
</dbReference>
<dbReference type="Gene3D" id="1.10.287.3510">
    <property type="match status" value="1"/>
</dbReference>
<evidence type="ECO:0000256" key="7">
    <source>
        <dbReference type="ARBA" id="ARBA00022692"/>
    </source>
</evidence>
<dbReference type="GO" id="GO:0016651">
    <property type="term" value="F:oxidoreductase activity, acting on NAD(P)H"/>
    <property type="evidence" value="ECO:0007669"/>
    <property type="project" value="InterPro"/>
</dbReference>
<keyword evidence="5 17" id="KW-0813">Transport</keyword>
<dbReference type="GO" id="GO:0008137">
    <property type="term" value="F:NADH dehydrogenase (ubiquinone) activity"/>
    <property type="evidence" value="ECO:0007669"/>
    <property type="project" value="UniProtKB-EC"/>
</dbReference>
<comment type="function">
    <text evidence="15">Core subunit of the mitochondrial membrane respiratory chain NADH dehydrogenase (Complex I) which catalyzes electron transfer from NADH through the respiratory chain, using ubiquinone as an electron acceptor. Part of the enzyme membrane arm which is embedded in the lipid bilayer and involved in proton translocation.</text>
</comment>
<keyword evidence="9 17" id="KW-0249">Electron transport</keyword>
<evidence type="ECO:0000256" key="15">
    <source>
        <dbReference type="ARBA" id="ARBA00043911"/>
    </source>
</evidence>
<dbReference type="GO" id="GO:0030964">
    <property type="term" value="C:NADH dehydrogenase complex"/>
    <property type="evidence" value="ECO:0007669"/>
    <property type="project" value="TreeGrafter"/>
</dbReference>
<proteinExistence type="inferred from homology"/>
<evidence type="ECO:0000256" key="2">
    <source>
        <dbReference type="ARBA" id="ARBA00010519"/>
    </source>
</evidence>
<evidence type="ECO:0000256" key="8">
    <source>
        <dbReference type="ARBA" id="ARBA00022967"/>
    </source>
</evidence>
<keyword evidence="11 17" id="KW-0520">NAD</keyword>